<dbReference type="Pfam" id="PF06094">
    <property type="entry name" value="GGACT"/>
    <property type="match status" value="1"/>
</dbReference>
<keyword evidence="3" id="KW-1185">Reference proteome</keyword>
<accession>A0ABP9LIZ2</accession>
<evidence type="ECO:0000313" key="3">
    <source>
        <dbReference type="Proteomes" id="UP001499910"/>
    </source>
</evidence>
<dbReference type="Gene3D" id="3.10.490.10">
    <property type="entry name" value="Gamma-glutamyl cyclotransferase-like"/>
    <property type="match status" value="1"/>
</dbReference>
<sequence>MSDSTPDPFFFGYGSLVNRATHDFPNAAKARVTGWARTWKRTRLRQVAFLTAMRKDGAEIEGLIAAVPSADWAALDAREYAYDRHAVERIDHDHPAPVSVQIYATKPEHHTDGSAEHPILLSYLDTVVQGYLREFGEAGARRFFETTHGWEAPVFDDRGEPIYPRHQALSTDETLFVDDALRTLGVRRLTRL</sequence>
<organism evidence="2 3">
    <name type="scientific">[Roseibacterium] beibuensis</name>
    <dbReference type="NCBI Taxonomy" id="1193142"/>
    <lineage>
        <taxon>Bacteria</taxon>
        <taxon>Pseudomonadati</taxon>
        <taxon>Pseudomonadota</taxon>
        <taxon>Alphaproteobacteria</taxon>
        <taxon>Rhodobacterales</taxon>
        <taxon>Roseobacteraceae</taxon>
        <taxon>Roseicyclus</taxon>
    </lineage>
</organism>
<dbReference type="EMBL" id="BAABHW010000004">
    <property type="protein sequence ID" value="GAA5077026.1"/>
    <property type="molecule type" value="Genomic_DNA"/>
</dbReference>
<dbReference type="SUPFAM" id="SSF110857">
    <property type="entry name" value="Gamma-glutamyl cyclotransferase-like"/>
    <property type="match status" value="1"/>
</dbReference>
<dbReference type="InterPro" id="IPR009288">
    <property type="entry name" value="AIG2-like_dom"/>
</dbReference>
<feature type="domain" description="Gamma-glutamylcyclotransferase AIG2-like" evidence="1">
    <location>
        <begin position="11"/>
        <end position="109"/>
    </location>
</feature>
<dbReference type="InterPro" id="IPR013024">
    <property type="entry name" value="GGCT-like"/>
</dbReference>
<gene>
    <name evidence="2" type="ORF">GCM10023209_26830</name>
</gene>
<proteinExistence type="predicted"/>
<reference evidence="3" key="1">
    <citation type="journal article" date="2019" name="Int. J. Syst. Evol. Microbiol.">
        <title>The Global Catalogue of Microorganisms (GCM) 10K type strain sequencing project: providing services to taxonomists for standard genome sequencing and annotation.</title>
        <authorList>
            <consortium name="The Broad Institute Genomics Platform"/>
            <consortium name="The Broad Institute Genome Sequencing Center for Infectious Disease"/>
            <person name="Wu L."/>
            <person name="Ma J."/>
        </authorList>
    </citation>
    <scope>NUCLEOTIDE SEQUENCE [LARGE SCALE GENOMIC DNA]</scope>
    <source>
        <strain evidence="3">JCM 18015</strain>
    </source>
</reference>
<dbReference type="InterPro" id="IPR036568">
    <property type="entry name" value="GGCT-like_sf"/>
</dbReference>
<evidence type="ECO:0000313" key="2">
    <source>
        <dbReference type="EMBL" id="GAA5077026.1"/>
    </source>
</evidence>
<dbReference type="CDD" id="cd06661">
    <property type="entry name" value="GGCT_like"/>
    <property type="match status" value="1"/>
</dbReference>
<evidence type="ECO:0000259" key="1">
    <source>
        <dbReference type="Pfam" id="PF06094"/>
    </source>
</evidence>
<dbReference type="RefSeq" id="WP_259549761.1">
    <property type="nucleotide sequence ID" value="NZ_BAABHW010000004.1"/>
</dbReference>
<comment type="caution">
    <text evidence="2">The sequence shown here is derived from an EMBL/GenBank/DDBJ whole genome shotgun (WGS) entry which is preliminary data.</text>
</comment>
<name>A0ABP9LIZ2_9RHOB</name>
<dbReference type="Proteomes" id="UP001499910">
    <property type="component" value="Unassembled WGS sequence"/>
</dbReference>
<protein>
    <submittedName>
        <fullName evidence="2">Gamma-glutamylcyclotransferase</fullName>
    </submittedName>
</protein>